<organism evidence="1 2">
    <name type="scientific">Cetraspora pellucida</name>
    <dbReference type="NCBI Taxonomy" id="1433469"/>
    <lineage>
        <taxon>Eukaryota</taxon>
        <taxon>Fungi</taxon>
        <taxon>Fungi incertae sedis</taxon>
        <taxon>Mucoromycota</taxon>
        <taxon>Glomeromycotina</taxon>
        <taxon>Glomeromycetes</taxon>
        <taxon>Diversisporales</taxon>
        <taxon>Gigasporaceae</taxon>
        <taxon>Cetraspora</taxon>
    </lineage>
</organism>
<evidence type="ECO:0000313" key="1">
    <source>
        <dbReference type="EMBL" id="CAG8705446.1"/>
    </source>
</evidence>
<proteinExistence type="predicted"/>
<sequence length="181" mass="20011">KIGEANGNEAMREKGKEIENKNQVQKKLGERQKDNSTIINNPTFIESAKEAVVPTFHASGDEETKALAQSMEKIGEANGNEAMREKGKEIENNLDEKQENDSTMSNNPILIETKEAVSIGGDRALAPNNSKEAMRETRDVEGNWQNRRFAINSTENLASASGLKQINVAEIFSKKLSVLHN</sequence>
<protein>
    <submittedName>
        <fullName evidence="1">9003_t:CDS:1</fullName>
    </submittedName>
</protein>
<reference evidence="1" key="1">
    <citation type="submission" date="2021-06" db="EMBL/GenBank/DDBJ databases">
        <authorList>
            <person name="Kallberg Y."/>
            <person name="Tangrot J."/>
            <person name="Rosling A."/>
        </authorList>
    </citation>
    <scope>NUCLEOTIDE SEQUENCE</scope>
    <source>
        <strain evidence="1">28 12/20/2015</strain>
    </source>
</reference>
<evidence type="ECO:0000313" key="2">
    <source>
        <dbReference type="Proteomes" id="UP000789366"/>
    </source>
</evidence>
<comment type="caution">
    <text evidence="1">The sequence shown here is derived from an EMBL/GenBank/DDBJ whole genome shotgun (WGS) entry which is preliminary data.</text>
</comment>
<name>A0ACA9PF40_9GLOM</name>
<dbReference type="EMBL" id="CAJVPW010024593">
    <property type="protein sequence ID" value="CAG8705446.1"/>
    <property type="molecule type" value="Genomic_DNA"/>
</dbReference>
<dbReference type="Proteomes" id="UP000789366">
    <property type="component" value="Unassembled WGS sequence"/>
</dbReference>
<accession>A0ACA9PF40</accession>
<gene>
    <name evidence="1" type="ORF">SPELUC_LOCUS11495</name>
</gene>
<feature type="non-terminal residue" evidence="1">
    <location>
        <position position="1"/>
    </location>
</feature>
<keyword evidence="2" id="KW-1185">Reference proteome</keyword>